<dbReference type="HOGENOM" id="CLU_3269241_0_0_6"/>
<dbReference type="Proteomes" id="UP000001485">
    <property type="component" value="Chromosome"/>
</dbReference>
<evidence type="ECO:0000313" key="1">
    <source>
        <dbReference type="EMBL" id="ACR67823.1"/>
    </source>
</evidence>
<evidence type="ECO:0000313" key="2">
    <source>
        <dbReference type="Proteomes" id="UP000001485"/>
    </source>
</evidence>
<gene>
    <name evidence="1" type="ordered locus">NT01EI_0594</name>
</gene>
<sequence>MLKTRLSRVFLFPYGIGLFAVKDFIHKIIICHPQARQFLVD</sequence>
<reference evidence="2" key="1">
    <citation type="submission" date="2009-03" db="EMBL/GenBank/DDBJ databases">
        <title>Complete genome sequence of Edwardsiella ictaluri 93-146.</title>
        <authorList>
            <person name="Williams M.L."/>
            <person name="Gillaspy A.F."/>
            <person name="Dyer D.W."/>
            <person name="Thune R.L."/>
            <person name="Waldbieser G.C."/>
            <person name="Schuster S.C."/>
            <person name="Gipson J."/>
            <person name="Zaitshik J."/>
            <person name="Landry C."/>
            <person name="Lawrence M.L."/>
        </authorList>
    </citation>
    <scope>NUCLEOTIDE SEQUENCE [LARGE SCALE GENOMIC DNA]</scope>
    <source>
        <strain evidence="2">93-146</strain>
    </source>
</reference>
<dbReference type="EMBL" id="CP001600">
    <property type="protein sequence ID" value="ACR67823.1"/>
    <property type="molecule type" value="Genomic_DNA"/>
</dbReference>
<protein>
    <submittedName>
        <fullName evidence="1">Uncharacterized protein</fullName>
    </submittedName>
</protein>
<organism evidence="1 2">
    <name type="scientific">Edwardsiella ictaluri (strain 93-146)</name>
    <dbReference type="NCBI Taxonomy" id="634503"/>
    <lineage>
        <taxon>Bacteria</taxon>
        <taxon>Pseudomonadati</taxon>
        <taxon>Pseudomonadota</taxon>
        <taxon>Gammaproteobacteria</taxon>
        <taxon>Enterobacterales</taxon>
        <taxon>Hafniaceae</taxon>
        <taxon>Edwardsiella</taxon>
    </lineage>
</organism>
<name>C5B749_EDWI9</name>
<accession>C5B749</accession>
<proteinExistence type="predicted"/>
<dbReference type="AlphaFoldDB" id="C5B749"/>
<reference evidence="1 2" key="2">
    <citation type="journal article" date="2012" name="J. Bacteriol.">
        <title>Genome Sequence of Edwardsiella ictaluri 93-146, a Strain Associated with a Natural Channel Catfish Outbreak of Enteric Septicemia of Catfish.</title>
        <authorList>
            <person name="Williams M.L."/>
            <person name="Gillaspy A.F."/>
            <person name="Dyer D.W."/>
            <person name="Thune R.L."/>
            <person name="Waldbieser G.C."/>
            <person name="Schuster S.C."/>
            <person name="Gipson J."/>
            <person name="Zaitshik J."/>
            <person name="Landry C."/>
            <person name="Banes M.M."/>
            <person name="Lawrence M.L."/>
        </authorList>
    </citation>
    <scope>NUCLEOTIDE SEQUENCE [LARGE SCALE GENOMIC DNA]</scope>
    <source>
        <strain evidence="1 2">93-146</strain>
    </source>
</reference>
<dbReference type="KEGG" id="eic:NT01EI_0594"/>